<evidence type="ECO:0000313" key="5">
    <source>
        <dbReference type="Proteomes" id="UP000186817"/>
    </source>
</evidence>
<dbReference type="Gene3D" id="2.70.20.10">
    <property type="entry name" value="Topoisomerase I, domain 3"/>
    <property type="match status" value="1"/>
</dbReference>
<dbReference type="SUPFAM" id="SSF56712">
    <property type="entry name" value="Prokaryotic type I DNA topoisomerase"/>
    <property type="match status" value="1"/>
</dbReference>
<organism evidence="4 5">
    <name type="scientific">Symbiodinium microadriaticum</name>
    <name type="common">Dinoflagellate</name>
    <name type="synonym">Zooxanthella microadriatica</name>
    <dbReference type="NCBI Taxonomy" id="2951"/>
    <lineage>
        <taxon>Eukaryota</taxon>
        <taxon>Sar</taxon>
        <taxon>Alveolata</taxon>
        <taxon>Dinophyceae</taxon>
        <taxon>Suessiales</taxon>
        <taxon>Symbiodiniaceae</taxon>
        <taxon>Symbiodinium</taxon>
    </lineage>
</organism>
<dbReference type="PRINTS" id="PR00417">
    <property type="entry name" value="PRTPISMRASEI"/>
</dbReference>
<evidence type="ECO:0000256" key="2">
    <source>
        <dbReference type="SAM" id="MobiDB-lite"/>
    </source>
</evidence>
<dbReference type="Proteomes" id="UP000186817">
    <property type="component" value="Unassembled WGS sequence"/>
</dbReference>
<evidence type="ECO:0000256" key="1">
    <source>
        <dbReference type="ARBA" id="ARBA00023235"/>
    </source>
</evidence>
<dbReference type="Pfam" id="PF08719">
    <property type="entry name" value="NADAR"/>
    <property type="match status" value="1"/>
</dbReference>
<dbReference type="Gene3D" id="1.10.290.10">
    <property type="entry name" value="Topoisomerase I, domain 4"/>
    <property type="match status" value="1"/>
</dbReference>
<dbReference type="InterPro" id="IPR023405">
    <property type="entry name" value="Topo_IA_core_domain"/>
</dbReference>
<dbReference type="InterPro" id="IPR013826">
    <property type="entry name" value="Topo_IA_cen_sub3"/>
</dbReference>
<accession>A0A1Q9EG96</accession>
<dbReference type="GO" id="GO:0003916">
    <property type="term" value="F:DNA topoisomerase activity"/>
    <property type="evidence" value="ECO:0007669"/>
    <property type="project" value="InterPro"/>
</dbReference>
<evidence type="ECO:0000313" key="4">
    <source>
        <dbReference type="EMBL" id="OLQ06398.1"/>
    </source>
</evidence>
<dbReference type="Gene3D" id="1.10.460.10">
    <property type="entry name" value="Topoisomerase I, domain 2"/>
    <property type="match status" value="1"/>
</dbReference>
<gene>
    <name evidence="4" type="primary">topB</name>
    <name evidence="4" type="ORF">AK812_SmicGene10339</name>
</gene>
<dbReference type="SUPFAM" id="SSF143990">
    <property type="entry name" value="YbiA-like"/>
    <property type="match status" value="1"/>
</dbReference>
<reference evidence="4 5" key="1">
    <citation type="submission" date="2016-02" db="EMBL/GenBank/DDBJ databases">
        <title>Genome analysis of coral dinoflagellate symbionts highlights evolutionary adaptations to a symbiotic lifestyle.</title>
        <authorList>
            <person name="Aranda M."/>
            <person name="Li Y."/>
            <person name="Liew Y.J."/>
            <person name="Baumgarten S."/>
            <person name="Simakov O."/>
            <person name="Wilson M."/>
            <person name="Piel J."/>
            <person name="Ashoor H."/>
            <person name="Bougouffa S."/>
            <person name="Bajic V.B."/>
            <person name="Ryu T."/>
            <person name="Ravasi T."/>
            <person name="Bayer T."/>
            <person name="Micklem G."/>
            <person name="Kim H."/>
            <person name="Bhak J."/>
            <person name="Lajeunesse T.C."/>
            <person name="Voolstra C.R."/>
        </authorList>
    </citation>
    <scope>NUCLEOTIDE SEQUENCE [LARGE SCALE GENOMIC DNA]</scope>
    <source>
        <strain evidence="4 5">CCMP2467</strain>
    </source>
</reference>
<feature type="domain" description="DNA topoisomerase type IA" evidence="3">
    <location>
        <begin position="17"/>
        <end position="93"/>
    </location>
</feature>
<dbReference type="InterPro" id="IPR012816">
    <property type="entry name" value="NADAR"/>
</dbReference>
<feature type="region of interest" description="Disordered" evidence="2">
    <location>
        <begin position="593"/>
        <end position="615"/>
    </location>
</feature>
<dbReference type="SMART" id="SM00436">
    <property type="entry name" value="TOP1Bc"/>
    <property type="match status" value="1"/>
</dbReference>
<dbReference type="GO" id="GO:0003677">
    <property type="term" value="F:DNA binding"/>
    <property type="evidence" value="ECO:0007669"/>
    <property type="project" value="InterPro"/>
</dbReference>
<dbReference type="InterPro" id="IPR013824">
    <property type="entry name" value="Topo_IA_cen_sub1"/>
</dbReference>
<dbReference type="EMBL" id="LSRX01000161">
    <property type="protein sequence ID" value="OLQ06398.1"/>
    <property type="molecule type" value="Genomic_DNA"/>
</dbReference>
<dbReference type="GO" id="GO:0006265">
    <property type="term" value="P:DNA topological change"/>
    <property type="evidence" value="ECO:0007669"/>
    <property type="project" value="InterPro"/>
</dbReference>
<keyword evidence="1 4" id="KW-0413">Isomerase</keyword>
<protein>
    <submittedName>
        <fullName evidence="4">DNA topoisomerase 3</fullName>
    </submittedName>
</protein>
<proteinExistence type="predicted"/>
<comment type="caution">
    <text evidence="4">The sequence shown here is derived from an EMBL/GenBank/DDBJ whole genome shotgun (WGS) entry which is preliminary data.</text>
</comment>
<keyword evidence="5" id="KW-1185">Reference proteome</keyword>
<dbReference type="Gene3D" id="1.10.357.40">
    <property type="entry name" value="YbiA-like"/>
    <property type="match status" value="1"/>
</dbReference>
<evidence type="ECO:0000259" key="3">
    <source>
        <dbReference type="SMART" id="SM00436"/>
    </source>
</evidence>
<dbReference type="InterPro" id="IPR013497">
    <property type="entry name" value="Topo_IA_cen"/>
</dbReference>
<dbReference type="InterPro" id="IPR013825">
    <property type="entry name" value="Topo_IA_cen_sub2"/>
</dbReference>
<dbReference type="CDD" id="cd15457">
    <property type="entry name" value="NADAR"/>
    <property type="match status" value="1"/>
</dbReference>
<dbReference type="AlphaFoldDB" id="A0A1Q9EG96"/>
<dbReference type="InterPro" id="IPR003601">
    <property type="entry name" value="Topo_IA_2"/>
</dbReference>
<dbReference type="InterPro" id="IPR037238">
    <property type="entry name" value="YbiA-like_sf"/>
</dbReference>
<name>A0A1Q9EG96_SYMMI</name>
<dbReference type="OrthoDB" id="10300886at2759"/>
<sequence>MRLWKQPARDRCRHHRQLLRLWLQSLTDEAIRHGMKNLRRGEEFDNLAAAAESRPGGWLEAKTSVGRVMTPTLTLAVDREKEILEHQPKKWGYESATLTFRTSKDEEQELREQEREQEESAATYTGNAISAKEAGFLKPLLFNLVGLQSELWTFLAFQLEVTSRVVADKYHLRFRVLPGRTKKVKIYLGLNGDCVEVDPTETVHTIVGEYAEDHWRQDVSVQHEFPYGAQELYMKGFTTYPCSVSHPFAYAPVERSKPREQHLEIGKGWSSGVQLEPRDYHATFWILALLHERVTALYIRVKGHEPKGSSKGAIKSYQRFANSYIQKQHMYGLDLSALSSDRRHVQDHVSVVTKMLKEAASASGERSFSRRPPVVSGAHVAKVGKRVFDNSKVSDHYAGGPMLGQAEAAMQFGLFGSCGFGGLTFGPMAEGLLVQVSRDVCGRQWASVTAAAERKEAFIPTLTGLKQAMSPNCKDKALRPNGRGNAQFCSVLQITAERFLASFLPPATGLGDRHGDADVVFKATAVALAPSHGYHRSREAESLVLVEDTVARLLERVVAMGNAKYSEAKRKTQAKATSFRRFARTAEQAIDKGRVEKSEQAVSDPAKANESRKTVDPAKAKVEDYVFDTKESILLDPGDHGDLLIKGLKLALPIVPAVTADDATADLNHEVVEQLVVLFQDRVSQALALEERIHPAALHAWLREGTIVYLHEKPKVESKATKPPARFTKVESNIGPLIAKALSESPQAQVDDQLKRDIFIGSGSVSDERVCFYAPCNPLSNFHPTAIYVYGRWFHSSEQAYQVKKIQLFGGEDQMSRVKDAKNPHEAYKVGRESMPHFNKKAWDETKLGVMRRVLMAKLLQSVEFRRALAGSGTRGLFESTCPGQWLDRLGVTWDALNLPVPALCVYRNYLGQKRLPASSTWHEEVVQDDLGAA</sequence>